<keyword evidence="4" id="KW-0732">Signal</keyword>
<evidence type="ECO:0000256" key="1">
    <source>
        <dbReference type="ARBA" id="ARBA00008156"/>
    </source>
</evidence>
<keyword evidence="5 12" id="KW-0106">Calcium</keyword>
<dbReference type="EC" id="1.1.9.1" evidence="15"/>
<keyword evidence="7 15" id="KW-0560">Oxidoreductase</keyword>
<dbReference type="Proteomes" id="UP000515733">
    <property type="component" value="Chromosome"/>
</dbReference>
<evidence type="ECO:0000256" key="6">
    <source>
        <dbReference type="ARBA" id="ARBA00022891"/>
    </source>
</evidence>
<comment type="similarity">
    <text evidence="1">Belongs to the bacterial PQQ dehydrogenase family.</text>
</comment>
<gene>
    <name evidence="15" type="primary">qbdA</name>
    <name evidence="15" type="ORF">DENOEST_2039</name>
</gene>
<dbReference type="InterPro" id="IPR011047">
    <property type="entry name" value="Quinoprotein_ADH-like_sf"/>
</dbReference>
<feature type="binding site" evidence="11">
    <location>
        <position position="204"/>
    </location>
    <ligand>
        <name>pyrroloquinoline quinone</name>
        <dbReference type="ChEBI" id="CHEBI:58442"/>
    </ligand>
</feature>
<feature type="binding site" evidence="12">
    <location>
        <position position="299"/>
    </location>
    <ligand>
        <name>Ca(2+)</name>
        <dbReference type="ChEBI" id="CHEBI:29108"/>
    </ligand>
</feature>
<feature type="binding site" evidence="11">
    <location>
        <position position="279"/>
    </location>
    <ligand>
        <name>pyrroloquinoline quinone</name>
        <dbReference type="ChEBI" id="CHEBI:58442"/>
    </ligand>
</feature>
<dbReference type="SUPFAM" id="SSF46626">
    <property type="entry name" value="Cytochrome c"/>
    <property type="match status" value="1"/>
</dbReference>
<keyword evidence="6 11" id="KW-0634">PQQ</keyword>
<dbReference type="AlphaFoldDB" id="A0A6S6Y1X6"/>
<dbReference type="GO" id="GO:0009055">
    <property type="term" value="F:electron transfer activity"/>
    <property type="evidence" value="ECO:0007669"/>
    <property type="project" value="InterPro"/>
</dbReference>
<dbReference type="InterPro" id="IPR009056">
    <property type="entry name" value="Cyt_c-like_dom"/>
</dbReference>
<comment type="cofactor">
    <cofactor evidence="11">
        <name>heme c</name>
        <dbReference type="ChEBI" id="CHEBI:61717"/>
    </cofactor>
    <text evidence="11">Binds 1 heme c group per subunit.</text>
</comment>
<keyword evidence="9 13" id="KW-1015">Disulfide bond</keyword>
<name>A0A6S6Y1X6_9PROT</name>
<feature type="disulfide bond" evidence="13">
    <location>
        <begin position="154"/>
        <end position="155"/>
    </location>
</feature>
<feature type="binding site" description="axial binding residue" evidence="12">
    <location>
        <position position="687"/>
    </location>
    <ligand>
        <name>heme c</name>
        <dbReference type="ChEBI" id="CHEBI:61717"/>
    </ligand>
    <ligandPart>
        <name>Fe</name>
        <dbReference type="ChEBI" id="CHEBI:18248"/>
    </ligandPart>
</feature>
<dbReference type="Pfam" id="PF01011">
    <property type="entry name" value="PQQ"/>
    <property type="match status" value="2"/>
</dbReference>
<feature type="binding site" evidence="11">
    <location>
        <position position="371"/>
    </location>
    <ligand>
        <name>pyrroloquinoline quinone</name>
        <dbReference type="ChEBI" id="CHEBI:58442"/>
    </ligand>
</feature>
<comment type="cofactor">
    <cofactor evidence="11">
        <name>pyrroloquinoline quinone</name>
        <dbReference type="ChEBI" id="CHEBI:58442"/>
    </cofactor>
    <text evidence="11">Binds 1 PQQ group per subunit.</text>
</comment>
<dbReference type="Gene3D" id="1.10.760.10">
    <property type="entry name" value="Cytochrome c-like domain"/>
    <property type="match status" value="1"/>
</dbReference>
<evidence type="ECO:0000313" key="16">
    <source>
        <dbReference type="Proteomes" id="UP000515733"/>
    </source>
</evidence>
<evidence type="ECO:0000256" key="3">
    <source>
        <dbReference type="ARBA" id="ARBA00022723"/>
    </source>
</evidence>
<evidence type="ECO:0000259" key="14">
    <source>
        <dbReference type="PROSITE" id="PS51007"/>
    </source>
</evidence>
<dbReference type="SUPFAM" id="SSF50998">
    <property type="entry name" value="Quinoprotein alcohol dehydrogenase-like"/>
    <property type="match status" value="1"/>
</dbReference>
<sequence>MDCNVDFSGPVLPALSYSEKHMRNVLASGLLVAALLVPAMKGIAGTVRTAAVDGARIVAADREPGNWMSHGRTYGEQRFSPLEQINDKNVSRLGLAWSQTLEFERGVEATPLVVDGVLYVTGAWSIVYAFDAETGKPLWKYDPKVDRPMAGNACCGPVNRGVALWQGRVYVGTLDGRLVAIDARNGRKVWETMTIDPQRAYSITGAPRVVKGKVLIGNGGADMGVRGYVSAYDAKTGKLAWRFHTVPGDPAKPFEHPALEMAAKTWHGDQWWTWGGGGTVWDAMSYDPELDLLYIGVGNGGTWPRQLRSPGGGDNLFLSSIVALRPESGEYVWHYQLAPGEQWDYPATTQMVLADMDFQGQMRKVLIQVPKHGFVFVLDRTNGKLLSAEKFTQVNWASHYDLTTGRPVENPVADYARAEKPALQFPGPLGGHNWNPMSFNPKLGLLYFGELQMPNFYVMDPNAKYRERNRRWSTGMDMTPWITDPSLGPTVEKNVRGSLIAWDVAAGKKAWQVEQLMPVNGGTLATAGNLVFHGTSDGRLVAYAADKGEKLWEYRTVSAIMGGPISYSVHGRQYIATGIGWGGGHATGFPDGATAMGLKNVNRVVVFKLDGKASLPPSPPLDLTIDPPPVTATMEQIARGGVLYMNHCGVCHGSGTGGVPNLDAMTPRTRHEFMGIVLGGARQDKGMPAFYEQLTPEDALAIQDFLVAKANMAKAKALQQKGQ</sequence>
<dbReference type="InterPro" id="IPR018391">
    <property type="entry name" value="PQQ_b-propeller_rpt"/>
</dbReference>
<dbReference type="InterPro" id="IPR017512">
    <property type="entry name" value="PQQ_MeOH/EtOH_DH"/>
</dbReference>
<dbReference type="EMBL" id="LR778301">
    <property type="protein sequence ID" value="CAB1369204.1"/>
    <property type="molecule type" value="Genomic_DNA"/>
</dbReference>
<dbReference type="SMART" id="SM00564">
    <property type="entry name" value="PQQ"/>
    <property type="match status" value="4"/>
</dbReference>
<evidence type="ECO:0000256" key="10">
    <source>
        <dbReference type="PIRSR" id="PIRSR617512-1"/>
    </source>
</evidence>
<accession>A0A6S6Y1X6</accession>
<dbReference type="GO" id="GO:0016614">
    <property type="term" value="F:oxidoreductase activity, acting on CH-OH group of donors"/>
    <property type="evidence" value="ECO:0007669"/>
    <property type="project" value="InterPro"/>
</dbReference>
<keyword evidence="3 12" id="KW-0479">Metal-binding</keyword>
<keyword evidence="8 12" id="KW-0408">Iron</keyword>
<dbReference type="GO" id="GO:0020037">
    <property type="term" value="F:heme binding"/>
    <property type="evidence" value="ECO:0007669"/>
    <property type="project" value="InterPro"/>
</dbReference>
<evidence type="ECO:0000256" key="11">
    <source>
        <dbReference type="PIRSR" id="PIRSR617512-2"/>
    </source>
</evidence>
<feature type="binding site" evidence="11">
    <location>
        <begin position="433"/>
        <end position="434"/>
    </location>
    <ligand>
        <name>pyrroloquinoline quinone</name>
        <dbReference type="ChEBI" id="CHEBI:58442"/>
    </ligand>
</feature>
<dbReference type="PROSITE" id="PS51007">
    <property type="entry name" value="CYTC"/>
    <property type="match status" value="1"/>
</dbReference>
<evidence type="ECO:0000256" key="4">
    <source>
        <dbReference type="ARBA" id="ARBA00022729"/>
    </source>
</evidence>
<dbReference type="GO" id="GO:0030288">
    <property type="term" value="C:outer membrane-bounded periplasmic space"/>
    <property type="evidence" value="ECO:0007669"/>
    <property type="project" value="InterPro"/>
</dbReference>
<protein>
    <submittedName>
        <fullName evidence="15">Quinohemoprotein alcohol dehydrogenase ADH IIB</fullName>
        <ecNumber evidence="15">1.1.9.1</ecNumber>
    </submittedName>
</protein>
<feature type="binding site" description="covalent" evidence="11">
    <location>
        <position position="648"/>
    </location>
    <ligand>
        <name>heme c</name>
        <dbReference type="ChEBI" id="CHEBI:61717"/>
    </ligand>
</feature>
<feature type="binding site" description="covalent" evidence="11">
    <location>
        <position position="651"/>
    </location>
    <ligand>
        <name>heme c</name>
        <dbReference type="ChEBI" id="CHEBI:61717"/>
    </ligand>
</feature>
<evidence type="ECO:0000256" key="7">
    <source>
        <dbReference type="ARBA" id="ARBA00023002"/>
    </source>
</evidence>
<keyword evidence="2 11" id="KW-0349">Heme</keyword>
<dbReference type="GO" id="GO:0005509">
    <property type="term" value="F:calcium ion binding"/>
    <property type="evidence" value="ECO:0007669"/>
    <property type="project" value="InterPro"/>
</dbReference>
<dbReference type="KEGG" id="doe:DENOEST_2039"/>
<reference evidence="15 16" key="1">
    <citation type="submission" date="2020-03" db="EMBL/GenBank/DDBJ databases">
        <authorList>
            <consortium name="Genoscope - CEA"/>
            <person name="William W."/>
        </authorList>
    </citation>
    <scope>NUCLEOTIDE SEQUENCE [LARGE SCALE GENOMIC DNA]</scope>
    <source>
        <strain evidence="16">DSM 16959</strain>
    </source>
</reference>
<dbReference type="PANTHER" id="PTHR32303">
    <property type="entry name" value="QUINOPROTEIN ALCOHOL DEHYDROGENASE (CYTOCHROME C)"/>
    <property type="match status" value="1"/>
</dbReference>
<dbReference type="InterPro" id="IPR001479">
    <property type="entry name" value="Quinoprotein_DH_CS"/>
</dbReference>
<dbReference type="Gene3D" id="2.140.10.10">
    <property type="entry name" value="Quinoprotein alcohol dehydrogenase-like superfamily"/>
    <property type="match status" value="1"/>
</dbReference>
<dbReference type="GO" id="GO:0016020">
    <property type="term" value="C:membrane"/>
    <property type="evidence" value="ECO:0007669"/>
    <property type="project" value="InterPro"/>
</dbReference>
<feature type="binding site" evidence="11">
    <location>
        <begin position="220"/>
        <end position="221"/>
    </location>
    <ligand>
        <name>pyrroloquinoline quinone</name>
        <dbReference type="ChEBI" id="CHEBI:58442"/>
    </ligand>
</feature>
<dbReference type="Pfam" id="PF13442">
    <property type="entry name" value="Cytochrome_CBB3"/>
    <property type="match status" value="1"/>
</dbReference>
<feature type="binding site" evidence="11">
    <location>
        <position position="108"/>
    </location>
    <ligand>
        <name>pyrroloquinoline quinone</name>
        <dbReference type="ChEBI" id="CHEBI:58442"/>
    </ligand>
</feature>
<evidence type="ECO:0000256" key="2">
    <source>
        <dbReference type="ARBA" id="ARBA00022617"/>
    </source>
</evidence>
<dbReference type="CDD" id="cd10279">
    <property type="entry name" value="PQQ_ADH_II"/>
    <property type="match status" value="1"/>
</dbReference>
<evidence type="ECO:0000256" key="5">
    <source>
        <dbReference type="ARBA" id="ARBA00022837"/>
    </source>
</evidence>
<feature type="binding site" evidence="12">
    <location>
        <position position="344"/>
    </location>
    <ligand>
        <name>Ca(2+)</name>
        <dbReference type="ChEBI" id="CHEBI:29108"/>
    </ligand>
</feature>
<dbReference type="NCBIfam" id="TIGR03075">
    <property type="entry name" value="PQQ_enz_alc_DH"/>
    <property type="match status" value="1"/>
</dbReference>
<dbReference type="InterPro" id="IPR002372">
    <property type="entry name" value="PQQ_rpt_dom"/>
</dbReference>
<proteinExistence type="inferred from homology"/>
<feature type="binding site" evidence="11">
    <location>
        <position position="160"/>
    </location>
    <ligand>
        <name>pyrroloquinoline quinone</name>
        <dbReference type="ChEBI" id="CHEBI:58442"/>
    </ligand>
</feature>
<comment type="cofactor">
    <cofactor evidence="12">
        <name>Ca(2+)</name>
        <dbReference type="ChEBI" id="CHEBI:29108"/>
    </cofactor>
    <text evidence="12">Binds 1 Ca(2+) ion per subunit.</text>
</comment>
<dbReference type="InterPro" id="IPR036909">
    <property type="entry name" value="Cyt_c-like_dom_sf"/>
</dbReference>
<evidence type="ECO:0000313" key="15">
    <source>
        <dbReference type="EMBL" id="CAB1369204.1"/>
    </source>
</evidence>
<keyword evidence="16" id="KW-1185">Reference proteome</keyword>
<evidence type="ECO:0000256" key="12">
    <source>
        <dbReference type="PIRSR" id="PIRSR617512-3"/>
    </source>
</evidence>
<dbReference type="PROSITE" id="PS00364">
    <property type="entry name" value="BACTERIAL_PQQ_2"/>
    <property type="match status" value="1"/>
</dbReference>
<feature type="domain" description="Cytochrome c" evidence="14">
    <location>
        <begin position="635"/>
        <end position="710"/>
    </location>
</feature>
<evidence type="ECO:0000256" key="8">
    <source>
        <dbReference type="ARBA" id="ARBA00023004"/>
    </source>
</evidence>
<organism evidence="15 16">
    <name type="scientific">Denitratisoma oestradiolicum</name>
    <dbReference type="NCBI Taxonomy" id="311182"/>
    <lineage>
        <taxon>Bacteria</taxon>
        <taxon>Pseudomonadati</taxon>
        <taxon>Pseudomonadota</taxon>
        <taxon>Betaproteobacteria</taxon>
        <taxon>Nitrosomonadales</taxon>
        <taxon>Sterolibacteriaceae</taxon>
        <taxon>Denitratisoma</taxon>
    </lineage>
</organism>
<feature type="active site" description="Proton acceptor" evidence="10">
    <location>
        <position position="344"/>
    </location>
</feature>
<feature type="binding site" description="axial binding residue" evidence="12">
    <location>
        <position position="652"/>
    </location>
    <ligand>
        <name>heme c</name>
        <dbReference type="ChEBI" id="CHEBI:61717"/>
    </ligand>
    <ligandPart>
        <name>Fe</name>
        <dbReference type="ChEBI" id="CHEBI:18248"/>
    </ligandPart>
</feature>
<evidence type="ECO:0000256" key="9">
    <source>
        <dbReference type="ARBA" id="ARBA00023157"/>
    </source>
</evidence>
<evidence type="ECO:0000256" key="13">
    <source>
        <dbReference type="PIRSR" id="PIRSR617512-4"/>
    </source>
</evidence>